<dbReference type="PANTHER" id="PTHR44846:SF17">
    <property type="entry name" value="GNTR-FAMILY TRANSCRIPTIONAL REGULATOR"/>
    <property type="match status" value="1"/>
</dbReference>
<dbReference type="SUPFAM" id="SSF64288">
    <property type="entry name" value="Chorismate lyase-like"/>
    <property type="match status" value="1"/>
</dbReference>
<sequence length="149" mass="16219">MLQTRPSPAFGLRTYRKHPHTTDLAIHPGTQGLTVTQESAVDSVAHALDLEVGAPVIARTGVYWRANTPVQSLRTYFPTGVRRLGEPSRVTEEATVRLATPREQAELDLGALSPVMALRRIAYATTGRPVELTVCVLVPGYAAVYQLDV</sequence>
<dbReference type="InterPro" id="IPR050679">
    <property type="entry name" value="Bact_HTH_transcr_reg"/>
</dbReference>
<gene>
    <name evidence="2" type="ORF">HNR23_002191</name>
</gene>
<keyword evidence="2" id="KW-0238">DNA-binding</keyword>
<dbReference type="AlphaFoldDB" id="A0A7X0D5X8"/>
<dbReference type="GO" id="GO:0045892">
    <property type="term" value="P:negative regulation of DNA-templated transcription"/>
    <property type="evidence" value="ECO:0007669"/>
    <property type="project" value="TreeGrafter"/>
</dbReference>
<name>A0A7X0D5X8_9ACTN</name>
<dbReference type="RefSeq" id="WP_184075475.1">
    <property type="nucleotide sequence ID" value="NZ_JACHDS010000001.1"/>
</dbReference>
<comment type="caution">
    <text evidence="2">The sequence shown here is derived from an EMBL/GenBank/DDBJ whole genome shotgun (WGS) entry which is preliminary data.</text>
</comment>
<dbReference type="GO" id="GO:0003677">
    <property type="term" value="F:DNA binding"/>
    <property type="evidence" value="ECO:0007669"/>
    <property type="project" value="UniProtKB-KW"/>
</dbReference>
<evidence type="ECO:0000313" key="2">
    <source>
        <dbReference type="EMBL" id="MBB6172131.1"/>
    </source>
</evidence>
<organism evidence="2 3">
    <name type="scientific">Nocardiopsis mwathae</name>
    <dbReference type="NCBI Taxonomy" id="1472723"/>
    <lineage>
        <taxon>Bacteria</taxon>
        <taxon>Bacillati</taxon>
        <taxon>Actinomycetota</taxon>
        <taxon>Actinomycetes</taxon>
        <taxon>Streptosporangiales</taxon>
        <taxon>Nocardiopsidaceae</taxon>
        <taxon>Nocardiopsis</taxon>
    </lineage>
</organism>
<reference evidence="2 3" key="1">
    <citation type="submission" date="2020-08" db="EMBL/GenBank/DDBJ databases">
        <title>Sequencing the genomes of 1000 actinobacteria strains.</title>
        <authorList>
            <person name="Klenk H.-P."/>
        </authorList>
    </citation>
    <scope>NUCLEOTIDE SEQUENCE [LARGE SCALE GENOMIC DNA]</scope>
    <source>
        <strain evidence="2 3">DSM 46659</strain>
    </source>
</reference>
<keyword evidence="3" id="KW-1185">Reference proteome</keyword>
<dbReference type="EMBL" id="JACHDS010000001">
    <property type="protein sequence ID" value="MBB6172131.1"/>
    <property type="molecule type" value="Genomic_DNA"/>
</dbReference>
<accession>A0A7X0D5X8</accession>
<dbReference type="Pfam" id="PF07702">
    <property type="entry name" value="UTRA"/>
    <property type="match status" value="1"/>
</dbReference>
<dbReference type="SMART" id="SM00866">
    <property type="entry name" value="UTRA"/>
    <property type="match status" value="1"/>
</dbReference>
<dbReference type="Proteomes" id="UP000546642">
    <property type="component" value="Unassembled WGS sequence"/>
</dbReference>
<proteinExistence type="predicted"/>
<dbReference type="InterPro" id="IPR028978">
    <property type="entry name" value="Chorismate_lyase_/UTRA_dom_sf"/>
</dbReference>
<feature type="domain" description="UbiC transcription regulator-associated" evidence="1">
    <location>
        <begin position="23"/>
        <end position="143"/>
    </location>
</feature>
<protein>
    <submittedName>
        <fullName evidence="2">DNA-binding GntR family transcriptional regulator</fullName>
    </submittedName>
</protein>
<dbReference type="Gene3D" id="3.40.1410.10">
    <property type="entry name" value="Chorismate lyase-like"/>
    <property type="match status" value="2"/>
</dbReference>
<evidence type="ECO:0000313" key="3">
    <source>
        <dbReference type="Proteomes" id="UP000546642"/>
    </source>
</evidence>
<dbReference type="PANTHER" id="PTHR44846">
    <property type="entry name" value="MANNOSYL-D-GLYCERATE TRANSPORT/METABOLISM SYSTEM REPRESSOR MNGR-RELATED"/>
    <property type="match status" value="1"/>
</dbReference>
<dbReference type="InterPro" id="IPR011663">
    <property type="entry name" value="UTRA"/>
</dbReference>
<evidence type="ECO:0000259" key="1">
    <source>
        <dbReference type="SMART" id="SM00866"/>
    </source>
</evidence>